<sequence>MTALERFNEMREQGSEVYFDTDEIIELLEYFDEKDDREGYTQALELGLRLHPEDVEIRTMECRLYMYDRDYDKALQMIRSLRKQADAETTILNAMELECLYGTNRADEATAILRALPTDENTEAIYEALSGLLVEMDRDEEAMLVVNLGLELFPENLTLKEERCYHSERQKRWQEAAEQCEELIDLDPYSGDYWFMHGRIMIKLGEYDRAIRSLEFAQTCDEDDIEAKLLRTFLLYFTHNYEKAVEAYFELIADERFVNEQLRSFTEKYDLSYDDLEKASQEFHRLFGSLQDLAKTLVGTSSAAEATEAFDLDLKKQIEYIVGKLILEARAIRKGGREWDAELLEDLRFLRFGDLERSDPGNSPEGNHLFDDILNHKFYQN</sequence>
<dbReference type="PATRIC" id="fig|1411148.3.peg.2073"/>
<accession>W2C180</accession>
<dbReference type="SUPFAM" id="SSF48452">
    <property type="entry name" value="TPR-like"/>
    <property type="match status" value="2"/>
</dbReference>
<dbReference type="Proteomes" id="UP000018837">
    <property type="component" value="Unassembled WGS sequence"/>
</dbReference>
<gene>
    <name evidence="1" type="ORF">N425_12500</name>
</gene>
<dbReference type="AlphaFoldDB" id="W2C180"/>
<evidence type="ECO:0000313" key="1">
    <source>
        <dbReference type="EMBL" id="ETK00969.1"/>
    </source>
</evidence>
<dbReference type="InterPro" id="IPR011990">
    <property type="entry name" value="TPR-like_helical_dom_sf"/>
</dbReference>
<name>W2C180_9BACT</name>
<comment type="caution">
    <text evidence="1">The sequence shown here is derived from an EMBL/GenBank/DDBJ whole genome shotgun (WGS) entry which is preliminary data.</text>
</comment>
<proteinExistence type="predicted"/>
<dbReference type="EMBL" id="AYUF01000493">
    <property type="protein sequence ID" value="ETK00969.1"/>
    <property type="molecule type" value="Genomic_DNA"/>
</dbReference>
<organism evidence="1 2">
    <name type="scientific">Tannerella sp. oral taxon BU063 isolate Cell 2</name>
    <dbReference type="NCBI Taxonomy" id="1411148"/>
    <lineage>
        <taxon>Bacteria</taxon>
        <taxon>Pseudomonadati</taxon>
        <taxon>Bacteroidota</taxon>
        <taxon>Bacteroidia</taxon>
        <taxon>Bacteroidales</taxon>
        <taxon>Tannerellaceae</taxon>
        <taxon>Tannerella</taxon>
    </lineage>
</organism>
<protein>
    <submittedName>
        <fullName evidence="1">Uncharacterized protein</fullName>
    </submittedName>
</protein>
<reference evidence="1 2" key="1">
    <citation type="submission" date="2013-11" db="EMBL/GenBank/DDBJ databases">
        <title>Single cell genomics of uncultured Tannerella BU063 (oral taxon 286).</title>
        <authorList>
            <person name="Beall C.J."/>
            <person name="Campbell A.G."/>
            <person name="Griffen A.L."/>
            <person name="Podar M."/>
            <person name="Leys E.J."/>
        </authorList>
    </citation>
    <scope>NUCLEOTIDE SEQUENCE [LARGE SCALE GENOMIC DNA]</scope>
    <source>
        <strain evidence="1">Cell 2</strain>
    </source>
</reference>
<dbReference type="Gene3D" id="1.25.40.10">
    <property type="entry name" value="Tetratricopeptide repeat domain"/>
    <property type="match status" value="2"/>
</dbReference>
<evidence type="ECO:0000313" key="2">
    <source>
        <dbReference type="Proteomes" id="UP000018837"/>
    </source>
</evidence>